<comment type="caution">
    <text evidence="1">The sequence shown here is derived from an EMBL/GenBank/DDBJ whole genome shotgun (WGS) entry which is preliminary data.</text>
</comment>
<sequence>MTQHTITDRRTVLTGIATGTAAVTCGCLSGSEITGSETGDSIPGTNDVFEDIFVDGTELVLEFSNDSSIDHVNVIDPSGELFSEQSIAAGVDRTRVEIGLEYEPGEYDVVALEDDEEQTTQSIVIEPDIRISNFRLARNHPEKMFEGASDIDIRTETIVRLENAGSGPDQATRLAFSGEVPRPTPDEYEMSGIYDTDSDIRRESEAVELPPGEGLTVYSQLMPFSESGQNVSCSPDTVEGTFEVVLETAVQDNPILEEYSVSFTGESLSECEIKIEGQP</sequence>
<dbReference type="AlphaFoldDB" id="A0A5D5AIZ5"/>
<name>A0A5D5AIZ5_9EURY</name>
<dbReference type="EMBL" id="VTAW01000025">
    <property type="protein sequence ID" value="TYT60995.1"/>
    <property type="molecule type" value="Genomic_DNA"/>
</dbReference>
<reference evidence="1 2" key="1">
    <citation type="submission" date="2019-08" db="EMBL/GenBank/DDBJ databases">
        <title>Archaea genome.</title>
        <authorList>
            <person name="Kajale S."/>
            <person name="Shouche Y."/>
            <person name="Deshpande N."/>
            <person name="Sharma A."/>
        </authorList>
    </citation>
    <scope>NUCLEOTIDE SEQUENCE [LARGE SCALE GENOMIC DNA]</scope>
    <source>
        <strain evidence="1 2">ESP3B_9</strain>
    </source>
</reference>
<evidence type="ECO:0000313" key="2">
    <source>
        <dbReference type="Proteomes" id="UP000324104"/>
    </source>
</evidence>
<proteinExistence type="predicted"/>
<evidence type="ECO:0000313" key="1">
    <source>
        <dbReference type="EMBL" id="TYT60995.1"/>
    </source>
</evidence>
<gene>
    <name evidence="1" type="ORF">FYC77_16055</name>
</gene>
<dbReference type="Proteomes" id="UP000324104">
    <property type="component" value="Unassembled WGS sequence"/>
</dbReference>
<dbReference type="RefSeq" id="WP_149082505.1">
    <property type="nucleotide sequence ID" value="NZ_VTAW01000025.1"/>
</dbReference>
<accession>A0A5D5AIZ5</accession>
<keyword evidence="2" id="KW-1185">Reference proteome</keyword>
<organism evidence="1 2">
    <name type="scientific">Natrialba swarupiae</name>
    <dbReference type="NCBI Taxonomy" id="2448032"/>
    <lineage>
        <taxon>Archaea</taxon>
        <taxon>Methanobacteriati</taxon>
        <taxon>Methanobacteriota</taxon>
        <taxon>Stenosarchaea group</taxon>
        <taxon>Halobacteria</taxon>
        <taxon>Halobacteriales</taxon>
        <taxon>Natrialbaceae</taxon>
        <taxon>Natrialba</taxon>
    </lineage>
</organism>
<protein>
    <submittedName>
        <fullName evidence="1">Uncharacterized protein</fullName>
    </submittedName>
</protein>